<dbReference type="InterPro" id="IPR005801">
    <property type="entry name" value="ADC_synthase"/>
</dbReference>
<organism evidence="3 4">
    <name type="scientific">Rathayibacter festucae DSM 15932</name>
    <dbReference type="NCBI Taxonomy" id="1328866"/>
    <lineage>
        <taxon>Bacteria</taxon>
        <taxon>Bacillati</taxon>
        <taxon>Actinomycetota</taxon>
        <taxon>Actinomycetes</taxon>
        <taxon>Micrococcales</taxon>
        <taxon>Microbacteriaceae</taxon>
        <taxon>Rathayibacter</taxon>
    </lineage>
</organism>
<feature type="compositionally biased region" description="Basic residues" evidence="1">
    <location>
        <begin position="81"/>
        <end position="91"/>
    </location>
</feature>
<dbReference type="GO" id="GO:0008153">
    <property type="term" value="P:4-aminobenzoate biosynthetic process"/>
    <property type="evidence" value="ECO:0007669"/>
    <property type="project" value="TreeGrafter"/>
</dbReference>
<gene>
    <name evidence="3" type="ORF">C1I64_03915</name>
</gene>
<dbReference type="KEGG" id="rfs:C1I64_03915"/>
<reference evidence="3 4" key="1">
    <citation type="submission" date="2018-03" db="EMBL/GenBank/DDBJ databases">
        <title>Bacteriophage NCPPB3778 and a type I-E CRISPR drive the evolution of the US Biological Select Agent, Rathayibacter toxicus.</title>
        <authorList>
            <person name="Davis E.W.II."/>
            <person name="Tabima J.F."/>
            <person name="Weisberg A.J."/>
            <person name="Dantas Lopes L."/>
            <person name="Wiseman M.S."/>
            <person name="Wiseman M.S."/>
            <person name="Pupko T."/>
            <person name="Belcher M.S."/>
            <person name="Sechler A.J."/>
            <person name="Tancos M.A."/>
            <person name="Schroeder B.K."/>
            <person name="Murray T.D."/>
            <person name="Luster D.G."/>
            <person name="Schneider W.L."/>
            <person name="Rogers E."/>
            <person name="Andreote F.D."/>
            <person name="Grunwald N.J."/>
            <person name="Putnam M.L."/>
            <person name="Chang J.H."/>
        </authorList>
    </citation>
    <scope>NUCLEOTIDE SEQUENCE [LARGE SCALE GENOMIC DNA]</scope>
    <source>
        <strain evidence="3 4">DSM 15932</strain>
    </source>
</reference>
<feature type="compositionally biased region" description="Polar residues" evidence="1">
    <location>
        <begin position="107"/>
        <end position="118"/>
    </location>
</feature>
<accession>A0A3T0SYC5</accession>
<dbReference type="SUPFAM" id="SSF56322">
    <property type="entry name" value="ADC synthase"/>
    <property type="match status" value="1"/>
</dbReference>
<dbReference type="InterPro" id="IPR015890">
    <property type="entry name" value="Chorismate_C"/>
</dbReference>
<dbReference type="Gene3D" id="3.60.120.10">
    <property type="entry name" value="Anthranilate synthase"/>
    <property type="match status" value="1"/>
</dbReference>
<dbReference type="AlphaFoldDB" id="A0A3T0SYC5"/>
<sequence length="586" mass="61810">MSGPLRSGVRRGSTGLVQRTTVRPRGGASRSRRRRPSAVSSTRGKESPLRGSAAIAASKNAAVSSEPTPGVDPASATAPRNRSRCSSRPRTRPSDTSQESAARRTPAESSTAGPSSRPSHFRASSPSTTAYASPVAALPEVSAARRQLAWVDPERAYLGLFASADASFWLDSGRDAVEGLSFLGSSDDVLTVGPGGDVSAALAAVETERTGDRALGRYGWIAYEAGAPFVALPPASVDADAPPALALIRGDPVLEFDHARRTLHLVSSPEREQEARRLERALTALGETPADIGEPRDAEPSGPAEWRHGPERYRALIAHCQAAIRAGDAYQLCLTNEVVVEGAFDPVEAYRRLRRSSPSHHGGLIRVAGLALVSASPERFLDVTAEGRVATHPIKGTRTRSADPVVDAELRAELLASVKERAENVMIVDLVRNDLARIAAPVSVQVDRLLEIETYPHVHQLVSEVSAQLAPAVGPAELLAATFPAGSMTGAPKRRAIELLREWEAGPRGLYAGAFGRLGGDGSLDLAMTIRTLVLDGARARIGTGGGITTLSIPDEEVEETRLKARALLAALGVDLLVTAESSPGH</sequence>
<dbReference type="InterPro" id="IPR019999">
    <property type="entry name" value="Anth_synth_I-like"/>
</dbReference>
<evidence type="ECO:0000313" key="4">
    <source>
        <dbReference type="Proteomes" id="UP000285317"/>
    </source>
</evidence>
<proteinExistence type="predicted"/>
<dbReference type="GO" id="GO:0005737">
    <property type="term" value="C:cytoplasm"/>
    <property type="evidence" value="ECO:0007669"/>
    <property type="project" value="TreeGrafter"/>
</dbReference>
<protein>
    <recommendedName>
        <fullName evidence="2">Chorismate-utilising enzyme C-terminal domain-containing protein</fullName>
    </recommendedName>
</protein>
<dbReference type="Proteomes" id="UP000285317">
    <property type="component" value="Chromosome"/>
</dbReference>
<name>A0A3T0SYC5_9MICO</name>
<feature type="region of interest" description="Disordered" evidence="1">
    <location>
        <begin position="1"/>
        <end position="128"/>
    </location>
</feature>
<feature type="compositionally biased region" description="Basic and acidic residues" evidence="1">
    <location>
        <begin position="293"/>
        <end position="304"/>
    </location>
</feature>
<feature type="compositionally biased region" description="Low complexity" evidence="1">
    <location>
        <begin position="52"/>
        <end position="65"/>
    </location>
</feature>
<evidence type="ECO:0000313" key="3">
    <source>
        <dbReference type="EMBL" id="AZZ51275.1"/>
    </source>
</evidence>
<evidence type="ECO:0000259" key="2">
    <source>
        <dbReference type="Pfam" id="PF00425"/>
    </source>
</evidence>
<dbReference type="EMBL" id="CP028137">
    <property type="protein sequence ID" value="AZZ51275.1"/>
    <property type="molecule type" value="Genomic_DNA"/>
</dbReference>
<feature type="region of interest" description="Disordered" evidence="1">
    <location>
        <begin position="284"/>
        <end position="304"/>
    </location>
</feature>
<dbReference type="Pfam" id="PF00425">
    <property type="entry name" value="Chorismate_bind"/>
    <property type="match status" value="1"/>
</dbReference>
<evidence type="ECO:0000256" key="1">
    <source>
        <dbReference type="SAM" id="MobiDB-lite"/>
    </source>
</evidence>
<dbReference type="PANTHER" id="PTHR11236">
    <property type="entry name" value="AMINOBENZOATE/ANTHRANILATE SYNTHASE"/>
    <property type="match status" value="1"/>
</dbReference>
<dbReference type="GO" id="GO:0000162">
    <property type="term" value="P:L-tryptophan biosynthetic process"/>
    <property type="evidence" value="ECO:0007669"/>
    <property type="project" value="TreeGrafter"/>
</dbReference>
<dbReference type="PRINTS" id="PR00095">
    <property type="entry name" value="ANTSNTHASEI"/>
</dbReference>
<dbReference type="PANTHER" id="PTHR11236:SF18">
    <property type="entry name" value="AMINODEOXYCHORISMATE SYNTHASE"/>
    <property type="match status" value="1"/>
</dbReference>
<dbReference type="GO" id="GO:0046820">
    <property type="term" value="F:4-amino-4-deoxychorismate synthase activity"/>
    <property type="evidence" value="ECO:0007669"/>
    <property type="project" value="TreeGrafter"/>
</dbReference>
<feature type="domain" description="Chorismate-utilising enzyme C-terminal" evidence="2">
    <location>
        <begin position="311"/>
        <end position="564"/>
    </location>
</feature>